<accession>A0A3B1DTF0</accession>
<organism evidence="1">
    <name type="scientific">hydrothermal vent metagenome</name>
    <dbReference type="NCBI Taxonomy" id="652676"/>
    <lineage>
        <taxon>unclassified sequences</taxon>
        <taxon>metagenomes</taxon>
        <taxon>ecological metagenomes</taxon>
    </lineage>
</organism>
<dbReference type="EMBL" id="UOGK01000334">
    <property type="protein sequence ID" value="VAX40113.1"/>
    <property type="molecule type" value="Genomic_DNA"/>
</dbReference>
<proteinExistence type="predicted"/>
<evidence type="ECO:0000313" key="1">
    <source>
        <dbReference type="EMBL" id="VAX40113.1"/>
    </source>
</evidence>
<name>A0A3B1DTF0_9ZZZZ</name>
<gene>
    <name evidence="1" type="ORF">MNBD_PLANCTO03-1865</name>
</gene>
<dbReference type="AlphaFoldDB" id="A0A3B1DTF0"/>
<sequence length="94" mass="10886">MEDRNFDAKLAEILDNVEGLDPENRARIERFARQTASRHEKMRNTLGELQESLDHLRLSVKYLVFDLEATRRENQYLRRLIEANGGDANDAQAG</sequence>
<reference evidence="1" key="1">
    <citation type="submission" date="2018-06" db="EMBL/GenBank/DDBJ databases">
        <authorList>
            <person name="Zhirakovskaya E."/>
        </authorList>
    </citation>
    <scope>NUCLEOTIDE SEQUENCE</scope>
</reference>
<protein>
    <submittedName>
        <fullName evidence="1">Uncharacterized protein</fullName>
    </submittedName>
</protein>